<evidence type="ECO:0000256" key="3">
    <source>
        <dbReference type="ARBA" id="ARBA00023163"/>
    </source>
</evidence>
<accession>A0ABU4AM49</accession>
<dbReference type="PANTHER" id="PTHR33164:SF57">
    <property type="entry name" value="MARR-FAMILY TRANSCRIPTIONAL REGULATOR"/>
    <property type="match status" value="1"/>
</dbReference>
<dbReference type="PROSITE" id="PS01117">
    <property type="entry name" value="HTH_MARR_1"/>
    <property type="match status" value="1"/>
</dbReference>
<organism evidence="5 6">
    <name type="scientific">Nitratireductor aquimarinus</name>
    <dbReference type="NCBI Taxonomy" id="889300"/>
    <lineage>
        <taxon>Bacteria</taxon>
        <taxon>Pseudomonadati</taxon>
        <taxon>Pseudomonadota</taxon>
        <taxon>Alphaproteobacteria</taxon>
        <taxon>Hyphomicrobiales</taxon>
        <taxon>Phyllobacteriaceae</taxon>
        <taxon>Nitratireductor</taxon>
    </lineage>
</organism>
<dbReference type="InterPro" id="IPR036388">
    <property type="entry name" value="WH-like_DNA-bd_sf"/>
</dbReference>
<dbReference type="Proteomes" id="UP001185659">
    <property type="component" value="Unassembled WGS sequence"/>
</dbReference>
<proteinExistence type="predicted"/>
<evidence type="ECO:0000256" key="2">
    <source>
        <dbReference type="ARBA" id="ARBA00023125"/>
    </source>
</evidence>
<name>A0ABU4AM49_9HYPH</name>
<dbReference type="PANTHER" id="PTHR33164">
    <property type="entry name" value="TRANSCRIPTIONAL REGULATOR, MARR FAMILY"/>
    <property type="match status" value="1"/>
</dbReference>
<dbReference type="PROSITE" id="PS50995">
    <property type="entry name" value="HTH_MARR_2"/>
    <property type="match status" value="1"/>
</dbReference>
<keyword evidence="6" id="KW-1185">Reference proteome</keyword>
<evidence type="ECO:0000313" key="5">
    <source>
        <dbReference type="EMBL" id="MDV6227321.1"/>
    </source>
</evidence>
<evidence type="ECO:0000256" key="1">
    <source>
        <dbReference type="ARBA" id="ARBA00023015"/>
    </source>
</evidence>
<dbReference type="InterPro" id="IPR000835">
    <property type="entry name" value="HTH_MarR-typ"/>
</dbReference>
<sequence length="169" mass="18673">MPASIGPGETVALHPRIGDIRDLLTFRVAMLGAAGDRIAQQWLATEFGFRIVEWRVLGIIAASEPVRFFEVARALLIDKGQLSRVVNVLAKKGLVEAEPDPDDQRTIRLRTTGEGADVHRRILARAFERNQLVVAALTPGELETLFSLLDKLQPMMSHRAARPAEEAET</sequence>
<keyword evidence="2" id="KW-0238">DNA-binding</keyword>
<dbReference type="EMBL" id="JAWLIP010000006">
    <property type="protein sequence ID" value="MDV6227321.1"/>
    <property type="molecule type" value="Genomic_DNA"/>
</dbReference>
<keyword evidence="3" id="KW-0804">Transcription</keyword>
<dbReference type="Gene3D" id="1.10.10.10">
    <property type="entry name" value="Winged helix-like DNA-binding domain superfamily/Winged helix DNA-binding domain"/>
    <property type="match status" value="1"/>
</dbReference>
<feature type="domain" description="HTH marR-type" evidence="4">
    <location>
        <begin position="21"/>
        <end position="154"/>
    </location>
</feature>
<dbReference type="InterPro" id="IPR039422">
    <property type="entry name" value="MarR/SlyA-like"/>
</dbReference>
<comment type="caution">
    <text evidence="5">The sequence shown here is derived from an EMBL/GenBank/DDBJ whole genome shotgun (WGS) entry which is preliminary data.</text>
</comment>
<reference evidence="5 6" key="1">
    <citation type="submission" date="2023-10" db="EMBL/GenBank/DDBJ databases">
        <authorList>
            <person name="Venkata Ramana C."/>
            <person name="Sasikala C."/>
            <person name="Dhurka M."/>
        </authorList>
    </citation>
    <scope>NUCLEOTIDE SEQUENCE [LARGE SCALE GENOMIC DNA]</scope>
    <source>
        <strain evidence="5 6">KCTC 32151</strain>
    </source>
</reference>
<dbReference type="Pfam" id="PF12802">
    <property type="entry name" value="MarR_2"/>
    <property type="match status" value="1"/>
</dbReference>
<evidence type="ECO:0000259" key="4">
    <source>
        <dbReference type="PROSITE" id="PS50995"/>
    </source>
</evidence>
<dbReference type="PRINTS" id="PR00598">
    <property type="entry name" value="HTHMARR"/>
</dbReference>
<dbReference type="InterPro" id="IPR023187">
    <property type="entry name" value="Tscrpt_reg_MarR-type_CS"/>
</dbReference>
<dbReference type="InterPro" id="IPR036390">
    <property type="entry name" value="WH_DNA-bd_sf"/>
</dbReference>
<evidence type="ECO:0000313" key="6">
    <source>
        <dbReference type="Proteomes" id="UP001185659"/>
    </source>
</evidence>
<keyword evidence="1" id="KW-0805">Transcription regulation</keyword>
<dbReference type="SMART" id="SM00347">
    <property type="entry name" value="HTH_MARR"/>
    <property type="match status" value="1"/>
</dbReference>
<protein>
    <submittedName>
        <fullName evidence="5">MarR family winged helix-turn-helix transcriptional regulator</fullName>
    </submittedName>
</protein>
<dbReference type="RefSeq" id="WP_317561619.1">
    <property type="nucleotide sequence ID" value="NZ_JAWLIP010000006.1"/>
</dbReference>
<gene>
    <name evidence="5" type="ORF">R2G56_13570</name>
</gene>
<dbReference type="SUPFAM" id="SSF46785">
    <property type="entry name" value="Winged helix' DNA-binding domain"/>
    <property type="match status" value="1"/>
</dbReference>